<dbReference type="InterPro" id="IPR029063">
    <property type="entry name" value="SAM-dependent_MTases_sf"/>
</dbReference>
<evidence type="ECO:0000256" key="4">
    <source>
        <dbReference type="ARBA" id="ARBA00022691"/>
    </source>
</evidence>
<keyword evidence="2 6" id="KW-0489">Methyltransferase</keyword>
<dbReference type="GeneID" id="82878718"/>
<dbReference type="PROSITE" id="PS00092">
    <property type="entry name" value="N6_MTASE"/>
    <property type="match status" value="1"/>
</dbReference>
<dbReference type="InterPro" id="IPR002052">
    <property type="entry name" value="DNA_methylase_N6_adenine_CS"/>
</dbReference>
<keyword evidence="7" id="KW-1185">Reference proteome</keyword>
<comment type="similarity">
    <text evidence="1">Belongs to the N(4)/N(6)-methyltransferase family.</text>
</comment>
<dbReference type="Proteomes" id="UP000019226">
    <property type="component" value="Chromosome"/>
</dbReference>
<dbReference type="SUPFAM" id="SSF53335">
    <property type="entry name" value="S-adenosyl-L-methionine-dependent methyltransferases"/>
    <property type="match status" value="1"/>
</dbReference>
<dbReference type="InterPro" id="IPR002295">
    <property type="entry name" value="N4/N6-MTase_EcoPI_Mod-like"/>
</dbReference>
<dbReference type="Gene3D" id="3.40.50.150">
    <property type="entry name" value="Vaccinia Virus protein VP39"/>
    <property type="match status" value="1"/>
</dbReference>
<dbReference type="GO" id="GO:0008168">
    <property type="term" value="F:methyltransferase activity"/>
    <property type="evidence" value="ECO:0007669"/>
    <property type="project" value="UniProtKB-KW"/>
</dbReference>
<name>A0ABN4CHK7_9CORY</name>
<evidence type="ECO:0000256" key="2">
    <source>
        <dbReference type="ARBA" id="ARBA00022603"/>
    </source>
</evidence>
<accession>A0ABN4CHK7</accession>
<dbReference type="InterPro" id="IPR001091">
    <property type="entry name" value="RM_Methyltransferase"/>
</dbReference>
<dbReference type="InterPro" id="IPR002941">
    <property type="entry name" value="DNA_methylase_N4/N6"/>
</dbReference>
<dbReference type="EMBL" id="CP004350">
    <property type="protein sequence ID" value="AHI21173.1"/>
    <property type="molecule type" value="Genomic_DNA"/>
</dbReference>
<dbReference type="PIRSF" id="PIRSF015855">
    <property type="entry name" value="TypeIII_Mtase_mKpnI"/>
    <property type="match status" value="1"/>
</dbReference>
<organism evidence="6 7">
    <name type="scientific">Corynebacterium casei LMG S-19264</name>
    <dbReference type="NCBI Taxonomy" id="1285583"/>
    <lineage>
        <taxon>Bacteria</taxon>
        <taxon>Bacillati</taxon>
        <taxon>Actinomycetota</taxon>
        <taxon>Actinomycetes</taxon>
        <taxon>Mycobacteriales</taxon>
        <taxon>Corynebacteriaceae</taxon>
        <taxon>Corynebacterium</taxon>
    </lineage>
</organism>
<dbReference type="RefSeq" id="WP_025388233.1">
    <property type="nucleotide sequence ID" value="NZ_CP004350.1"/>
</dbReference>
<evidence type="ECO:0000259" key="5">
    <source>
        <dbReference type="Pfam" id="PF01555"/>
    </source>
</evidence>
<keyword evidence="4" id="KW-0949">S-adenosyl-L-methionine</keyword>
<evidence type="ECO:0000313" key="7">
    <source>
        <dbReference type="Proteomes" id="UP000019226"/>
    </source>
</evidence>
<dbReference type="Pfam" id="PF01555">
    <property type="entry name" value="N6_N4_Mtase"/>
    <property type="match status" value="1"/>
</dbReference>
<sequence>MTEKLRMASPDLAEANIDKLAELFPTVITEVHDEDGNLQRAVDFDSLRQELSGCIVEGPQERYRLDWPGKRAAAFAANAPIAKTLRPVREESVDFDATENIFIEGDNLDALKLLQESYLGKVKLIYIDPPYNTGNDFVYNDTFANSSADELRRSGQTDNEGVPLVANTDSNGRFHTSWLNMMYPRLRLARNFLTDDGVLVVSIDENEHANLIELGKTVFGDASYVGEIVLKNSNKNDQSFISIQHEYIVFFVKNKQANSGEWVEKKEGLEKIYATFNRFRKEHGDDWAAINRAAKTWYKTFPPNDPVFASKHYDNMDARGIYFGSDISGPNDGQYVYDVLHPITGKPCKRPSRGWVFPEASMKEQILNNRVHFGLDHTTVPKIKTYLKDTEYQSLTSIRFVDGRAASKRLAKLFGEKVFTNPKDEFLLRDIFRAVGVGGEDIVLDMFAGSGSAMHAVLERNRSEASSSCRYIGIQIAEDLHESLKTAKGAARKITSNAIDLLTELGRPATVAEITKQRMRIVNKQLDGDLLVDSGFRVLKVDTSNLVDVWTAPDNIAQDILTESITSLKKDRTAKDLLFQVLLDWGLELSSSIIRETVDNREVYAVDDDALIACFAESVSPEVVRAIAERSPLRAVFRDDAFETDATRINTEQIFREVSPSTEVRTI</sequence>
<protein>
    <submittedName>
        <fullName evidence="6">DNA methylase N-4/N-6</fullName>
    </submittedName>
</protein>
<evidence type="ECO:0000313" key="6">
    <source>
        <dbReference type="EMBL" id="AHI21173.1"/>
    </source>
</evidence>
<gene>
    <name evidence="6" type="ORF">CCASEI_13115</name>
</gene>
<feature type="domain" description="DNA methylase N-4/N-6" evidence="5">
    <location>
        <begin position="122"/>
        <end position="483"/>
    </location>
</feature>
<evidence type="ECO:0000256" key="1">
    <source>
        <dbReference type="ARBA" id="ARBA00006594"/>
    </source>
</evidence>
<proteinExistence type="inferred from homology"/>
<dbReference type="PRINTS" id="PR00508">
    <property type="entry name" value="S21N4MTFRASE"/>
</dbReference>
<keyword evidence="3" id="KW-0808">Transferase</keyword>
<dbReference type="GO" id="GO:0032259">
    <property type="term" value="P:methylation"/>
    <property type="evidence" value="ECO:0007669"/>
    <property type="project" value="UniProtKB-KW"/>
</dbReference>
<evidence type="ECO:0000256" key="3">
    <source>
        <dbReference type="ARBA" id="ARBA00022679"/>
    </source>
</evidence>
<reference evidence="7" key="1">
    <citation type="submission" date="2013-02" db="EMBL/GenBank/DDBJ databases">
        <title>The complete genome sequence of Corynebacterium casei LMG S-19264 (=DSM 44701).</title>
        <authorList>
            <person name="Ruckert C."/>
            <person name="Albersmeier A."/>
            <person name="Kalinowski J."/>
        </authorList>
    </citation>
    <scope>NUCLEOTIDE SEQUENCE [LARGE SCALE GENOMIC DNA]</scope>
    <source>
        <strain evidence="7">LMG S-19264</strain>
    </source>
</reference>